<feature type="domain" description="Retrovirus-related Pol polyprotein from transposon TNT 1-94-like beta-barrel" evidence="8">
    <location>
        <begin position="297"/>
        <end position="381"/>
    </location>
</feature>
<organism evidence="9">
    <name type="scientific">Timema monikensis</name>
    <dbReference type="NCBI Taxonomy" id="170555"/>
    <lineage>
        <taxon>Eukaryota</taxon>
        <taxon>Metazoa</taxon>
        <taxon>Ecdysozoa</taxon>
        <taxon>Arthropoda</taxon>
        <taxon>Hexapoda</taxon>
        <taxon>Insecta</taxon>
        <taxon>Pterygota</taxon>
        <taxon>Neoptera</taxon>
        <taxon>Polyneoptera</taxon>
        <taxon>Phasmatodea</taxon>
        <taxon>Timematodea</taxon>
        <taxon>Timematoidea</taxon>
        <taxon>Timematidae</taxon>
        <taxon>Timema</taxon>
    </lineage>
</organism>
<name>A0A7R9DXE3_9NEOP</name>
<dbReference type="GO" id="GO:0008270">
    <property type="term" value="F:zinc ion binding"/>
    <property type="evidence" value="ECO:0007669"/>
    <property type="project" value="InterPro"/>
</dbReference>
<dbReference type="InterPro" id="IPR054722">
    <property type="entry name" value="PolX-like_BBD"/>
</dbReference>
<evidence type="ECO:0000256" key="6">
    <source>
        <dbReference type="ARBA" id="ARBA00023136"/>
    </source>
</evidence>
<dbReference type="Pfam" id="PF22936">
    <property type="entry name" value="Pol_BBD"/>
    <property type="match status" value="1"/>
</dbReference>
<comment type="similarity">
    <text evidence="2">Belongs to the TMEM8 family.</text>
</comment>
<dbReference type="PANTHER" id="PTHR14319:SF3">
    <property type="entry name" value="TRANSMEMBRANE PROTEIN-LIKE PROTEIN"/>
    <property type="match status" value="1"/>
</dbReference>
<evidence type="ECO:0000313" key="9">
    <source>
        <dbReference type="EMBL" id="CAD7423182.1"/>
    </source>
</evidence>
<feature type="region of interest" description="Disordered" evidence="7">
    <location>
        <begin position="215"/>
        <end position="235"/>
    </location>
</feature>
<accession>A0A7R9DXE3</accession>
<keyword evidence="3" id="KW-1003">Cell membrane</keyword>
<reference evidence="9" key="1">
    <citation type="submission" date="2020-11" db="EMBL/GenBank/DDBJ databases">
        <authorList>
            <person name="Tran Van P."/>
        </authorList>
    </citation>
    <scope>NUCLEOTIDE SEQUENCE</scope>
</reference>
<dbReference type="SUPFAM" id="SSF57756">
    <property type="entry name" value="Retrovirus zinc finger-like domains"/>
    <property type="match status" value="1"/>
</dbReference>
<dbReference type="GO" id="GO:0003676">
    <property type="term" value="F:nucleic acid binding"/>
    <property type="evidence" value="ECO:0007669"/>
    <property type="project" value="InterPro"/>
</dbReference>
<evidence type="ECO:0000256" key="4">
    <source>
        <dbReference type="ARBA" id="ARBA00022692"/>
    </source>
</evidence>
<sequence>MNEAATKDIQEFYYVNTIVIPQICFYRKYAQLNFNNPNYKTFVRVVATHFVARVDGTVCSCRRYGLFVSCVRFARDVGRTPKEIWDKLHSLYGDTSEDAKQDCWQQFYDFRIKNGMPVATQLEKFETICKKLDDAGEKPPDSAVMSKLLNSLPSRFSAFTMAWECTAKDERKKENLIARIIREDKRLTSMEEESSSLALQVKALQLKLDEQEKMSSNYQKVNDSKDKRKKNSKSIEELKRKHPCKYCNELGHWYRECEKRMADEGKGRKMSDDSASAYVCDISAFFSETTDEDKSVWLADSGASLHMTFRRDFFSELRPVGKIKLVQIASDMMLPVAGIGTIYILAEVHGKKVNRKLTNVLLVPDLKRNLFSVGAINDKNFSFHSYHNHCEVRERSGALSAKGVRHGSLFRMLFEVQVSSKCNVAEVNSLKLWHERLGHINVELDFDHQGQSDLEAAVELRPVVQQQVDERVEPQLEEIQLASVKWNLPAYLFSTTLVIMLLVSLNYFKSPCHDRLPQQYDGRGRAQWPALMVQEVTAKLMQPEGLDSFVEKISSSAERMTTVHQGAAGVIPEASQEGLLHPFKSYADITLFHYNVPPEVYRATWEFAAFMDNPKCAVKEVYIFVQHGGYPLVNPSNSSFPSMAYTGRTSLQRVETKTAYQPHDATIIPIYNPLPGNWFVAAYMANWNDNLQQEPTPQELIQPSFGERIFIPTGTWQFSVTVSNCTFHVKSFLRFNKADTYCIEGLALEARALPPYDLKSGVGNLTTKTQHTFIENEPFTDGYYYLLVISKSQVNFTIHVITTDLRSSLADKFLFYLSFAAEPELPSLPPHFVILGNHTSVSPCSFGVLYFLLHQI</sequence>
<evidence type="ECO:0000256" key="2">
    <source>
        <dbReference type="ARBA" id="ARBA00005542"/>
    </source>
</evidence>
<dbReference type="GO" id="GO:0005886">
    <property type="term" value="C:plasma membrane"/>
    <property type="evidence" value="ECO:0007669"/>
    <property type="project" value="UniProtKB-SubCell"/>
</dbReference>
<keyword evidence="5" id="KW-1133">Transmembrane helix</keyword>
<dbReference type="EMBL" id="OB792650">
    <property type="protein sequence ID" value="CAD7423182.1"/>
    <property type="molecule type" value="Genomic_DNA"/>
</dbReference>
<evidence type="ECO:0000256" key="5">
    <source>
        <dbReference type="ARBA" id="ARBA00022989"/>
    </source>
</evidence>
<gene>
    <name evidence="9" type="ORF">TMSB3V08_LOCUS175</name>
</gene>
<evidence type="ECO:0000256" key="3">
    <source>
        <dbReference type="ARBA" id="ARBA00022475"/>
    </source>
</evidence>
<dbReference type="InterPro" id="IPR021910">
    <property type="entry name" value="NGX6/PGAP6/MYMK"/>
</dbReference>
<dbReference type="Pfam" id="PF14223">
    <property type="entry name" value="Retrotran_gag_2"/>
    <property type="match status" value="1"/>
</dbReference>
<keyword evidence="6" id="KW-0472">Membrane</keyword>
<protein>
    <recommendedName>
        <fullName evidence="8">Retrovirus-related Pol polyprotein from transposon TNT 1-94-like beta-barrel domain-containing protein</fullName>
    </recommendedName>
</protein>
<evidence type="ECO:0000256" key="7">
    <source>
        <dbReference type="SAM" id="MobiDB-lite"/>
    </source>
</evidence>
<keyword evidence="4" id="KW-0812">Transmembrane</keyword>
<proteinExistence type="inferred from homology"/>
<evidence type="ECO:0000256" key="1">
    <source>
        <dbReference type="ARBA" id="ARBA00004651"/>
    </source>
</evidence>
<evidence type="ECO:0000259" key="8">
    <source>
        <dbReference type="Pfam" id="PF22936"/>
    </source>
</evidence>
<dbReference type="PANTHER" id="PTHR14319">
    <property type="entry name" value="FIVE-SPAN TRANSMEMBRANE PROTEIN M83"/>
    <property type="match status" value="1"/>
</dbReference>
<dbReference type="InterPro" id="IPR036875">
    <property type="entry name" value="Znf_CCHC_sf"/>
</dbReference>
<comment type="subcellular location">
    <subcellularLocation>
        <location evidence="1">Cell membrane</location>
        <topology evidence="1">Multi-pass membrane protein</topology>
    </subcellularLocation>
</comment>
<dbReference type="AlphaFoldDB" id="A0A7R9DXE3"/>